<dbReference type="PROSITE" id="PS00892">
    <property type="entry name" value="HIT_1"/>
    <property type="match status" value="1"/>
</dbReference>
<feature type="domain" description="HIT" evidence="5">
    <location>
        <begin position="49"/>
        <end position="162"/>
    </location>
</feature>
<evidence type="ECO:0000313" key="7">
    <source>
        <dbReference type="Proteomes" id="UP000038010"/>
    </source>
</evidence>
<evidence type="ECO:0000313" key="6">
    <source>
        <dbReference type="EMBL" id="KPI36383.1"/>
    </source>
</evidence>
<dbReference type="Gene3D" id="3.30.428.10">
    <property type="entry name" value="HIT-like"/>
    <property type="match status" value="1"/>
</dbReference>
<feature type="active site" description="Tele-AMP-histidine intermediate" evidence="1">
    <location>
        <position position="149"/>
    </location>
</feature>
<feature type="short sequence motif" description="Histidine triad motif" evidence="2 3">
    <location>
        <begin position="147"/>
        <end position="151"/>
    </location>
</feature>
<accession>A0A0N1NY47</accession>
<dbReference type="GO" id="GO:0009117">
    <property type="term" value="P:nucleotide metabolic process"/>
    <property type="evidence" value="ECO:0007669"/>
    <property type="project" value="TreeGrafter"/>
</dbReference>
<dbReference type="PANTHER" id="PTHR46648">
    <property type="entry name" value="HIT FAMILY PROTEIN 1"/>
    <property type="match status" value="1"/>
</dbReference>
<dbReference type="STRING" id="1664694.A0A0N1NY47"/>
<name>A0A0N1NY47_9EURO</name>
<reference evidence="6 7" key="1">
    <citation type="submission" date="2015-06" db="EMBL/GenBank/DDBJ databases">
        <title>Draft genome of the ant-associated black yeast Phialophora attae CBS 131958.</title>
        <authorList>
            <person name="Moreno L.F."/>
            <person name="Stielow B.J."/>
            <person name="de Hoog S."/>
            <person name="Vicente V.A."/>
            <person name="Weiss V.A."/>
            <person name="de Vries M."/>
            <person name="Cruz L.M."/>
            <person name="Souza E.M."/>
        </authorList>
    </citation>
    <scope>NUCLEOTIDE SEQUENCE [LARGE SCALE GENOMIC DNA]</scope>
    <source>
        <strain evidence="6 7">CBS 131958</strain>
    </source>
</reference>
<dbReference type="EMBL" id="LFJN01000031">
    <property type="protein sequence ID" value="KPI36383.1"/>
    <property type="molecule type" value="Genomic_DNA"/>
</dbReference>
<dbReference type="GO" id="GO:0003824">
    <property type="term" value="F:catalytic activity"/>
    <property type="evidence" value="ECO:0007669"/>
    <property type="project" value="InterPro"/>
</dbReference>
<gene>
    <name evidence="6" type="ORF">AB675_2919</name>
</gene>
<evidence type="ECO:0000256" key="1">
    <source>
        <dbReference type="PIRSR" id="PIRSR601310-1"/>
    </source>
</evidence>
<comment type="caution">
    <text evidence="6">The sequence shown here is derived from an EMBL/GenBank/DDBJ whole genome shotgun (WGS) entry which is preliminary data.</text>
</comment>
<dbReference type="SUPFAM" id="SSF54197">
    <property type="entry name" value="HIT-like"/>
    <property type="match status" value="1"/>
</dbReference>
<dbReference type="RefSeq" id="XP_017996346.1">
    <property type="nucleotide sequence ID" value="XM_018142929.1"/>
</dbReference>
<dbReference type="PROSITE" id="PS51084">
    <property type="entry name" value="HIT_2"/>
    <property type="match status" value="1"/>
</dbReference>
<evidence type="ECO:0000259" key="5">
    <source>
        <dbReference type="PROSITE" id="PS51084"/>
    </source>
</evidence>
<evidence type="ECO:0000256" key="4">
    <source>
        <dbReference type="SAM" id="MobiDB-lite"/>
    </source>
</evidence>
<dbReference type="PANTHER" id="PTHR46648:SF2">
    <property type="entry name" value="HIT DOMAIN-CONTAINING PROTEIN"/>
    <property type="match status" value="1"/>
</dbReference>
<sequence>MDPPPSQQNVPTPQSAHTSPLHDEDCAFCQIITAYPIVSPLESSQTLSEALNPEKLHPPAFVLLSTEHVVAFLDIFPLVRGHVLLCPRRHAEKVGDMTSREGMEIGRILPLISRAVVRATMPDIPHAEVDYNIVQNNGPGAAQVVPHTHFHIVPRYPFESTYTPYTTPKRKPPPQGIQATAILFGRGQRHYRDDDDAEGLIKVMRKEVAEEWRREFGGGNVSVSDRSDAVEEGQSGRTSGSSEAQQEGAGASSATRI</sequence>
<dbReference type="Pfam" id="PF01230">
    <property type="entry name" value="HIT"/>
    <property type="match status" value="1"/>
</dbReference>
<dbReference type="InterPro" id="IPR019808">
    <property type="entry name" value="Histidine_triad_CS"/>
</dbReference>
<feature type="region of interest" description="Disordered" evidence="4">
    <location>
        <begin position="214"/>
        <end position="257"/>
    </location>
</feature>
<dbReference type="VEuPathDB" id="FungiDB:AB675_2919"/>
<dbReference type="GeneID" id="28734809"/>
<feature type="compositionally biased region" description="Polar residues" evidence="4">
    <location>
        <begin position="235"/>
        <end position="245"/>
    </location>
</feature>
<protein>
    <submittedName>
        <fullName evidence="6">Putative HIT-like protein</fullName>
    </submittedName>
</protein>
<dbReference type="InterPro" id="IPR036265">
    <property type="entry name" value="HIT-like_sf"/>
</dbReference>
<keyword evidence="7" id="KW-1185">Reference proteome</keyword>
<dbReference type="AlphaFoldDB" id="A0A0N1NY47"/>
<dbReference type="InterPro" id="IPR011146">
    <property type="entry name" value="HIT-like"/>
</dbReference>
<evidence type="ECO:0000256" key="3">
    <source>
        <dbReference type="PROSITE-ProRule" id="PRU00464"/>
    </source>
</evidence>
<dbReference type="PRINTS" id="PR00332">
    <property type="entry name" value="HISTRIAD"/>
</dbReference>
<evidence type="ECO:0000256" key="2">
    <source>
        <dbReference type="PIRSR" id="PIRSR601310-3"/>
    </source>
</evidence>
<proteinExistence type="predicted"/>
<organism evidence="6 7">
    <name type="scientific">Cyphellophora attinorum</name>
    <dbReference type="NCBI Taxonomy" id="1664694"/>
    <lineage>
        <taxon>Eukaryota</taxon>
        <taxon>Fungi</taxon>
        <taxon>Dikarya</taxon>
        <taxon>Ascomycota</taxon>
        <taxon>Pezizomycotina</taxon>
        <taxon>Eurotiomycetes</taxon>
        <taxon>Chaetothyriomycetidae</taxon>
        <taxon>Chaetothyriales</taxon>
        <taxon>Cyphellophoraceae</taxon>
        <taxon>Cyphellophora</taxon>
    </lineage>
</organism>
<dbReference type="Proteomes" id="UP000038010">
    <property type="component" value="Unassembled WGS sequence"/>
</dbReference>
<dbReference type="InterPro" id="IPR001310">
    <property type="entry name" value="Histidine_triad_HIT"/>
</dbReference>
<dbReference type="OrthoDB" id="1915375at2759"/>